<dbReference type="EMBL" id="CAEZSD010000057">
    <property type="protein sequence ID" value="CAB4533129.1"/>
    <property type="molecule type" value="Genomic_DNA"/>
</dbReference>
<gene>
    <name evidence="2" type="ORF">UFOPK1399_00585</name>
</gene>
<sequence length="83" mass="9030">MTRRISFSFNGKPFSGEEGQSIAAALLNSGVTELRKTRFEGEPRTIFCGIGICFDCVVTVNNVANQRSCLIEISEGAEIVSQQ</sequence>
<dbReference type="InterPro" id="IPR036010">
    <property type="entry name" value="2Fe-2S_ferredoxin-like_sf"/>
</dbReference>
<dbReference type="SUPFAM" id="SSF54292">
    <property type="entry name" value="2Fe-2S ferredoxin-like"/>
    <property type="match status" value="1"/>
</dbReference>
<proteinExistence type="predicted"/>
<dbReference type="Gene3D" id="3.10.20.440">
    <property type="entry name" value="2Fe-2S iron-sulphur cluster binding domain, sarcosine oxidase, alpha subunit, N-terminal domain"/>
    <property type="match status" value="1"/>
</dbReference>
<dbReference type="AlphaFoldDB" id="A0A6J6B442"/>
<dbReference type="Pfam" id="PF13510">
    <property type="entry name" value="Fer2_4"/>
    <property type="match status" value="1"/>
</dbReference>
<protein>
    <submittedName>
        <fullName evidence="2">Unannotated protein</fullName>
    </submittedName>
</protein>
<evidence type="ECO:0000256" key="1">
    <source>
        <dbReference type="ARBA" id="ARBA00023002"/>
    </source>
</evidence>
<dbReference type="GO" id="GO:0051536">
    <property type="term" value="F:iron-sulfur cluster binding"/>
    <property type="evidence" value="ECO:0007669"/>
    <property type="project" value="InterPro"/>
</dbReference>
<evidence type="ECO:0000313" key="2">
    <source>
        <dbReference type="EMBL" id="CAB4533129.1"/>
    </source>
</evidence>
<dbReference type="GO" id="GO:0016491">
    <property type="term" value="F:oxidoreductase activity"/>
    <property type="evidence" value="ECO:0007669"/>
    <property type="project" value="UniProtKB-KW"/>
</dbReference>
<keyword evidence="1" id="KW-0560">Oxidoreductase</keyword>
<dbReference type="InterPro" id="IPR042204">
    <property type="entry name" value="2Fe-2S-bd_N"/>
</dbReference>
<reference evidence="2" key="1">
    <citation type="submission" date="2020-05" db="EMBL/GenBank/DDBJ databases">
        <authorList>
            <person name="Chiriac C."/>
            <person name="Salcher M."/>
            <person name="Ghai R."/>
            <person name="Kavagutti S V."/>
        </authorList>
    </citation>
    <scope>NUCLEOTIDE SEQUENCE</scope>
</reference>
<organism evidence="2">
    <name type="scientific">freshwater metagenome</name>
    <dbReference type="NCBI Taxonomy" id="449393"/>
    <lineage>
        <taxon>unclassified sequences</taxon>
        <taxon>metagenomes</taxon>
        <taxon>ecological metagenomes</taxon>
    </lineage>
</organism>
<name>A0A6J6B442_9ZZZZ</name>
<accession>A0A6J6B442</accession>